<evidence type="ECO:0000256" key="4">
    <source>
        <dbReference type="ARBA" id="ARBA00023136"/>
    </source>
</evidence>
<evidence type="ECO:0000313" key="7">
    <source>
        <dbReference type="EMBL" id="CAF0825750.1"/>
    </source>
</evidence>
<gene>
    <name evidence="8" type="ORF">EDS130_LOCUS40855</name>
    <name evidence="7" type="ORF">XAT740_LOCUS4197</name>
</gene>
<dbReference type="PROSITE" id="PS50262">
    <property type="entry name" value="G_PROTEIN_RECEP_F1_2"/>
    <property type="match status" value="1"/>
</dbReference>
<feature type="transmembrane region" description="Helical" evidence="5">
    <location>
        <begin position="94"/>
        <end position="117"/>
    </location>
</feature>
<comment type="caution">
    <text evidence="7">The sequence shown here is derived from an EMBL/GenBank/DDBJ whole genome shotgun (WGS) entry which is preliminary data.</text>
</comment>
<feature type="transmembrane region" description="Helical" evidence="5">
    <location>
        <begin position="178"/>
        <end position="200"/>
    </location>
</feature>
<protein>
    <recommendedName>
        <fullName evidence="6">G-protein coupled receptors family 1 profile domain-containing protein</fullName>
    </recommendedName>
</protein>
<keyword evidence="9" id="KW-1185">Reference proteome</keyword>
<dbReference type="Gene3D" id="1.20.1070.10">
    <property type="entry name" value="Rhodopsin 7-helix transmembrane proteins"/>
    <property type="match status" value="1"/>
</dbReference>
<feature type="transmembrane region" description="Helical" evidence="5">
    <location>
        <begin position="129"/>
        <end position="150"/>
    </location>
</feature>
<keyword evidence="2 5" id="KW-0812">Transmembrane</keyword>
<keyword evidence="4 5" id="KW-0472">Membrane</keyword>
<name>A0A813UN67_ADIRI</name>
<dbReference type="Proteomes" id="UP000663828">
    <property type="component" value="Unassembled WGS sequence"/>
</dbReference>
<dbReference type="EMBL" id="CAJNOR010000169">
    <property type="protein sequence ID" value="CAF0825750.1"/>
    <property type="molecule type" value="Genomic_DNA"/>
</dbReference>
<evidence type="ECO:0000259" key="6">
    <source>
        <dbReference type="PROSITE" id="PS50262"/>
    </source>
</evidence>
<dbReference type="Proteomes" id="UP000663852">
    <property type="component" value="Unassembled WGS sequence"/>
</dbReference>
<evidence type="ECO:0000256" key="3">
    <source>
        <dbReference type="ARBA" id="ARBA00022989"/>
    </source>
</evidence>
<dbReference type="SUPFAM" id="SSF81321">
    <property type="entry name" value="Family A G protein-coupled receptor-like"/>
    <property type="match status" value="1"/>
</dbReference>
<proteinExistence type="predicted"/>
<evidence type="ECO:0000313" key="9">
    <source>
        <dbReference type="Proteomes" id="UP000663828"/>
    </source>
</evidence>
<dbReference type="EMBL" id="CAJNOJ010000510">
    <property type="protein sequence ID" value="CAF1471965.1"/>
    <property type="molecule type" value="Genomic_DNA"/>
</dbReference>
<sequence length="330" mass="38501">MEFDKSFGNNTIGWSLVVLSQNHILLSISSIGVFLHFLLWFQLFYHKIRFDFSFIFPLCYISTDIFLIIGYFVQYGIRTTAKTTTSQVSCYFEAFFGIYFNILETCYLAAISVCRYYQIVRNENVYIRHSYGILFICIIIPCIIMINMIVQYEMSWCIVIEQPGSSCSLAFNSISVRIWNLTVIFALPIMISLITSIRCITYLKHAYSQQILTRRNHHHQLICRFCTFYAIWLILWAPYVLLIHLDIETIGNQINFLASLGNTIETTIDGIMLSVLDKRLAMAWGKTFNIVLRRLNWNQRNKVNPLHQLTLPVNNKTYLKNNNTHAIKSV</sequence>
<dbReference type="GO" id="GO:0016020">
    <property type="term" value="C:membrane"/>
    <property type="evidence" value="ECO:0007669"/>
    <property type="project" value="UniProtKB-SubCell"/>
</dbReference>
<evidence type="ECO:0000256" key="2">
    <source>
        <dbReference type="ARBA" id="ARBA00022692"/>
    </source>
</evidence>
<dbReference type="OrthoDB" id="10053416at2759"/>
<evidence type="ECO:0000256" key="1">
    <source>
        <dbReference type="ARBA" id="ARBA00004370"/>
    </source>
</evidence>
<comment type="subcellular location">
    <subcellularLocation>
        <location evidence="1">Membrane</location>
    </subcellularLocation>
</comment>
<feature type="domain" description="G-protein coupled receptors family 1 profile" evidence="6">
    <location>
        <begin position="35"/>
        <end position="273"/>
    </location>
</feature>
<feature type="transmembrane region" description="Helical" evidence="5">
    <location>
        <begin position="221"/>
        <end position="245"/>
    </location>
</feature>
<feature type="transmembrane region" description="Helical" evidence="5">
    <location>
        <begin position="52"/>
        <end position="74"/>
    </location>
</feature>
<dbReference type="InterPro" id="IPR017452">
    <property type="entry name" value="GPCR_Rhodpsn_7TM"/>
</dbReference>
<evidence type="ECO:0000256" key="5">
    <source>
        <dbReference type="SAM" id="Phobius"/>
    </source>
</evidence>
<organism evidence="7 9">
    <name type="scientific">Adineta ricciae</name>
    <name type="common">Rotifer</name>
    <dbReference type="NCBI Taxonomy" id="249248"/>
    <lineage>
        <taxon>Eukaryota</taxon>
        <taxon>Metazoa</taxon>
        <taxon>Spiralia</taxon>
        <taxon>Gnathifera</taxon>
        <taxon>Rotifera</taxon>
        <taxon>Eurotatoria</taxon>
        <taxon>Bdelloidea</taxon>
        <taxon>Adinetida</taxon>
        <taxon>Adinetidae</taxon>
        <taxon>Adineta</taxon>
    </lineage>
</organism>
<reference evidence="7" key="1">
    <citation type="submission" date="2021-02" db="EMBL/GenBank/DDBJ databases">
        <authorList>
            <person name="Nowell W R."/>
        </authorList>
    </citation>
    <scope>NUCLEOTIDE SEQUENCE</scope>
</reference>
<keyword evidence="3 5" id="KW-1133">Transmembrane helix</keyword>
<dbReference type="AlphaFoldDB" id="A0A813UN67"/>
<feature type="transmembrane region" description="Helical" evidence="5">
    <location>
        <begin position="24"/>
        <end position="45"/>
    </location>
</feature>
<evidence type="ECO:0000313" key="8">
    <source>
        <dbReference type="EMBL" id="CAF1471965.1"/>
    </source>
</evidence>
<accession>A0A813UN67</accession>